<feature type="region of interest" description="Disordered" evidence="1">
    <location>
        <begin position="1"/>
        <end position="24"/>
    </location>
</feature>
<keyword evidence="4" id="KW-1185">Reference proteome</keyword>
<dbReference type="CDD" id="cd06093">
    <property type="entry name" value="PX_domain"/>
    <property type="match status" value="1"/>
</dbReference>
<comment type="caution">
    <text evidence="3">The sequence shown here is derived from an EMBL/GenBank/DDBJ whole genome shotgun (WGS) entry which is preliminary data.</text>
</comment>
<evidence type="ECO:0000256" key="1">
    <source>
        <dbReference type="SAM" id="MobiDB-lite"/>
    </source>
</evidence>
<dbReference type="AlphaFoldDB" id="A0A8S1UPC0"/>
<feature type="compositionally biased region" description="Polar residues" evidence="1">
    <location>
        <begin position="1"/>
        <end position="11"/>
    </location>
</feature>
<dbReference type="InterPro" id="IPR001683">
    <property type="entry name" value="PX_dom"/>
</dbReference>
<dbReference type="EMBL" id="CAJJDP010000048">
    <property type="protein sequence ID" value="CAD8166515.1"/>
    <property type="molecule type" value="Genomic_DNA"/>
</dbReference>
<name>A0A8S1UPC0_PAROT</name>
<reference evidence="3" key="1">
    <citation type="submission" date="2021-01" db="EMBL/GenBank/DDBJ databases">
        <authorList>
            <consortium name="Genoscope - CEA"/>
            <person name="William W."/>
        </authorList>
    </citation>
    <scope>NUCLEOTIDE SEQUENCE</scope>
</reference>
<protein>
    <recommendedName>
        <fullName evidence="2">PX domain-containing protein</fullName>
    </recommendedName>
</protein>
<proteinExistence type="predicted"/>
<sequence length="583" mass="69179">MKRQRSQSWDTSNHESSELIRQQSERPLNDQNSIFTMIVNHQIIKDISIIETYKEVDKISIHKKHYVNYVIKIKTDYFDYTVAKRYSEFEKLYEQVSPVLQKLPKFPEKKIIKSNSKKNIAERKQMLEELLKYIQKNLNNQIHSFLSFLKIQEQFIKGGFGQIHELSKDELGLMDLKETAKLTITNELENMIFHYIAKLNDRMDEKSKIFSKMEKYFFGKTQYLNSQVLKFLLLGDDGQQKGIIELLRNPSKDSQSHISCVSGFQFLRKMLEHDYNPNADFFLKIFSELSIKQFKKMGLSFHICSTNKQLCKQHTLLLIYKYVKGNDLKPEFINFLLEDKDALQEFQSFSEIYQQKKEEPFQLVIDNDNYDYNSRDNLPTKSSSKEQQCLLEQDPTLEQLQEIIKSTSISWKLVQEFENHTFQHIQGQIVKTIHPLKCSLEKAIEILTTAKQKWVTTMVSRQQLKKLDDNRYVVSETYLWQDKQLFKKVVFFSQETITINENKFEILMQPEYETQEYEQQQKYDEISSKLQVTSGVYENGITTVTIIQNLFDKVQQLQYTPLLLKEVNYFEKSIQQLKILQSE</sequence>
<organism evidence="3 4">
    <name type="scientific">Paramecium octaurelia</name>
    <dbReference type="NCBI Taxonomy" id="43137"/>
    <lineage>
        <taxon>Eukaryota</taxon>
        <taxon>Sar</taxon>
        <taxon>Alveolata</taxon>
        <taxon>Ciliophora</taxon>
        <taxon>Intramacronucleata</taxon>
        <taxon>Oligohymenophorea</taxon>
        <taxon>Peniculida</taxon>
        <taxon>Parameciidae</taxon>
        <taxon>Paramecium</taxon>
    </lineage>
</organism>
<accession>A0A8S1UPC0</accession>
<evidence type="ECO:0000259" key="2">
    <source>
        <dbReference type="PROSITE" id="PS50195"/>
    </source>
</evidence>
<dbReference type="OrthoDB" id="298123at2759"/>
<evidence type="ECO:0000313" key="4">
    <source>
        <dbReference type="Proteomes" id="UP000683925"/>
    </source>
</evidence>
<feature type="compositionally biased region" description="Basic and acidic residues" evidence="1">
    <location>
        <begin position="12"/>
        <end position="24"/>
    </location>
</feature>
<dbReference type="PROSITE" id="PS50195">
    <property type="entry name" value="PX"/>
    <property type="match status" value="1"/>
</dbReference>
<dbReference type="SMART" id="SM00312">
    <property type="entry name" value="PX"/>
    <property type="match status" value="1"/>
</dbReference>
<gene>
    <name evidence="3" type="ORF">POCTA_138.1.T0480195</name>
</gene>
<dbReference type="Pfam" id="PF00787">
    <property type="entry name" value="PX"/>
    <property type="match status" value="1"/>
</dbReference>
<dbReference type="OMA" id="FHICSTN"/>
<dbReference type="Proteomes" id="UP000683925">
    <property type="component" value="Unassembled WGS sequence"/>
</dbReference>
<feature type="domain" description="PX" evidence="2">
    <location>
        <begin position="47"/>
        <end position="156"/>
    </location>
</feature>
<evidence type="ECO:0000313" key="3">
    <source>
        <dbReference type="EMBL" id="CAD8166515.1"/>
    </source>
</evidence>
<dbReference type="GO" id="GO:0035091">
    <property type="term" value="F:phosphatidylinositol binding"/>
    <property type="evidence" value="ECO:0007669"/>
    <property type="project" value="InterPro"/>
</dbReference>